<dbReference type="RefSeq" id="WP_069691769.1">
    <property type="nucleotide sequence ID" value="NZ_CP017147.1"/>
</dbReference>
<evidence type="ECO:0000313" key="3">
    <source>
        <dbReference type="Proteomes" id="UP000094969"/>
    </source>
</evidence>
<dbReference type="PANTHER" id="PTHR34846">
    <property type="entry name" value="4-CARBOXYMUCONOLACTONE DECARBOXYLASE FAMILY PROTEIN (AFU_ORTHOLOGUE AFUA_6G11590)"/>
    <property type="match status" value="1"/>
</dbReference>
<dbReference type="EMBL" id="CP017147">
    <property type="protein sequence ID" value="AOO82563.1"/>
    <property type="molecule type" value="Genomic_DNA"/>
</dbReference>
<reference evidence="2 3" key="1">
    <citation type="journal article" date="2015" name="Antonie Van Leeuwenhoek">
        <title>Bosea vaviloviae sp. nov., a new species of slow-growing rhizobia isolated from nodules of the relict species Vavilovia formosa (Stev.) Fed.</title>
        <authorList>
            <person name="Safronova V.I."/>
            <person name="Kuznetsova I.G."/>
            <person name="Sazanova A.L."/>
            <person name="Kimeklis A.K."/>
            <person name="Belimov A.A."/>
            <person name="Andronov E.E."/>
            <person name="Pinaev A.G."/>
            <person name="Chizhevskaya E.P."/>
            <person name="Pukhaev A.R."/>
            <person name="Popov K.P."/>
            <person name="Willems A."/>
            <person name="Tikhonovich I.A."/>
        </authorList>
    </citation>
    <scope>NUCLEOTIDE SEQUENCE [LARGE SCALE GENOMIC DNA]</scope>
    <source>
        <strain evidence="2 3">Vaf18</strain>
    </source>
</reference>
<dbReference type="Pfam" id="PF02627">
    <property type="entry name" value="CMD"/>
    <property type="match status" value="1"/>
</dbReference>
<dbReference type="PANTHER" id="PTHR34846:SF10">
    <property type="entry name" value="CYTOPLASMIC PROTEIN"/>
    <property type="match status" value="1"/>
</dbReference>
<keyword evidence="2" id="KW-0575">Peroxidase</keyword>
<dbReference type="STRING" id="1526658.BHK69_20845"/>
<dbReference type="InterPro" id="IPR004675">
    <property type="entry name" value="AhpD_core"/>
</dbReference>
<dbReference type="InterPro" id="IPR029032">
    <property type="entry name" value="AhpD-like"/>
</dbReference>
<evidence type="ECO:0000313" key="2">
    <source>
        <dbReference type="EMBL" id="AOO82563.1"/>
    </source>
</evidence>
<dbReference type="Gene3D" id="1.20.1290.10">
    <property type="entry name" value="AhpD-like"/>
    <property type="match status" value="1"/>
</dbReference>
<name>A0A1D7U5B9_9HYPH</name>
<dbReference type="GO" id="GO:0051920">
    <property type="term" value="F:peroxiredoxin activity"/>
    <property type="evidence" value="ECO:0007669"/>
    <property type="project" value="InterPro"/>
</dbReference>
<keyword evidence="3" id="KW-1185">Reference proteome</keyword>
<evidence type="ECO:0000259" key="1">
    <source>
        <dbReference type="Pfam" id="PF02627"/>
    </source>
</evidence>
<dbReference type="Proteomes" id="UP000094969">
    <property type="component" value="Chromosome"/>
</dbReference>
<dbReference type="SUPFAM" id="SSF69118">
    <property type="entry name" value="AhpD-like"/>
    <property type="match status" value="1"/>
</dbReference>
<sequence>MTQRLNAFQVAPAALNAVIAIEGYIGECGLEHSLLELVKMRASQINTCAYCLHMHAADARKAGESEVRLYLLSAWQESELYTPRERAALAWTETLTRLSDGAPSDAAFADLREHFSEVECVNLSVAIGAINMWNRINCGFRTRHPQDRNRAAAA</sequence>
<feature type="domain" description="Carboxymuconolactone decarboxylase-like" evidence="1">
    <location>
        <begin position="12"/>
        <end position="93"/>
    </location>
</feature>
<dbReference type="InterPro" id="IPR003779">
    <property type="entry name" value="CMD-like"/>
</dbReference>
<organism evidence="2 3">
    <name type="scientific">Bosea vaviloviae</name>
    <dbReference type="NCBI Taxonomy" id="1526658"/>
    <lineage>
        <taxon>Bacteria</taxon>
        <taxon>Pseudomonadati</taxon>
        <taxon>Pseudomonadota</taxon>
        <taxon>Alphaproteobacteria</taxon>
        <taxon>Hyphomicrobiales</taxon>
        <taxon>Boseaceae</taxon>
        <taxon>Bosea</taxon>
    </lineage>
</organism>
<keyword evidence="2" id="KW-0560">Oxidoreductase</keyword>
<dbReference type="OrthoDB" id="9801997at2"/>
<gene>
    <name evidence="2" type="ORF">BHK69_20845</name>
</gene>
<protein>
    <submittedName>
        <fullName evidence="2">Alkylhydroperoxidase</fullName>
    </submittedName>
</protein>
<dbReference type="NCBIfam" id="TIGR00778">
    <property type="entry name" value="ahpD_dom"/>
    <property type="match status" value="1"/>
</dbReference>
<dbReference type="AlphaFoldDB" id="A0A1D7U5B9"/>
<accession>A0A1D7U5B9</accession>
<dbReference type="KEGG" id="bvv:BHK69_20845"/>
<proteinExistence type="predicted"/>